<proteinExistence type="predicted"/>
<dbReference type="OrthoDB" id="1726790at2759"/>
<dbReference type="EMBL" id="CM018049">
    <property type="protein sequence ID" value="KAA8520416.1"/>
    <property type="molecule type" value="Genomic_DNA"/>
</dbReference>
<dbReference type="AlphaFoldDB" id="A0A5J4ZRN7"/>
<feature type="region of interest" description="Disordered" evidence="1">
    <location>
        <begin position="251"/>
        <end position="294"/>
    </location>
</feature>
<evidence type="ECO:0000313" key="3">
    <source>
        <dbReference type="Proteomes" id="UP000325577"/>
    </source>
</evidence>
<reference evidence="2 3" key="1">
    <citation type="submission" date="2019-09" db="EMBL/GenBank/DDBJ databases">
        <title>A chromosome-level genome assembly of the Chinese tupelo Nyssa sinensis.</title>
        <authorList>
            <person name="Yang X."/>
            <person name="Kang M."/>
            <person name="Yang Y."/>
            <person name="Xiong H."/>
            <person name="Wang M."/>
            <person name="Zhang Z."/>
            <person name="Wang Z."/>
            <person name="Wu H."/>
            <person name="Ma T."/>
            <person name="Liu J."/>
            <person name="Xi Z."/>
        </authorList>
    </citation>
    <scope>NUCLEOTIDE SEQUENCE [LARGE SCALE GENOMIC DNA]</scope>
    <source>
        <strain evidence="2">J267</strain>
        <tissue evidence="2">Leaf</tissue>
    </source>
</reference>
<dbReference type="Pfam" id="PF14223">
    <property type="entry name" value="Retrotran_gag_2"/>
    <property type="match status" value="1"/>
</dbReference>
<protein>
    <recommendedName>
        <fullName evidence="4">Retrotransposon Copia-like N-terminal domain-containing protein</fullName>
    </recommendedName>
</protein>
<organism evidence="2 3">
    <name type="scientific">Nyssa sinensis</name>
    <dbReference type="NCBI Taxonomy" id="561372"/>
    <lineage>
        <taxon>Eukaryota</taxon>
        <taxon>Viridiplantae</taxon>
        <taxon>Streptophyta</taxon>
        <taxon>Embryophyta</taxon>
        <taxon>Tracheophyta</taxon>
        <taxon>Spermatophyta</taxon>
        <taxon>Magnoliopsida</taxon>
        <taxon>eudicotyledons</taxon>
        <taxon>Gunneridae</taxon>
        <taxon>Pentapetalae</taxon>
        <taxon>asterids</taxon>
        <taxon>Cornales</taxon>
        <taxon>Nyssaceae</taxon>
        <taxon>Nyssa</taxon>
    </lineage>
</organism>
<keyword evidence="3" id="KW-1185">Reference proteome</keyword>
<gene>
    <name evidence="2" type="ORF">F0562_014672</name>
</gene>
<feature type="compositionally biased region" description="Polar residues" evidence="1">
    <location>
        <begin position="251"/>
        <end position="279"/>
    </location>
</feature>
<dbReference type="Proteomes" id="UP000325577">
    <property type="component" value="Linkage Group LG6"/>
</dbReference>
<evidence type="ECO:0008006" key="4">
    <source>
        <dbReference type="Google" id="ProtNLM"/>
    </source>
</evidence>
<evidence type="ECO:0000256" key="1">
    <source>
        <dbReference type="SAM" id="MobiDB-lite"/>
    </source>
</evidence>
<dbReference type="PANTHER" id="PTHR47481:SF2">
    <property type="entry name" value="RETROTRANSPOSON GAG DOMAIN-CONTAINING PROTEIN"/>
    <property type="match status" value="1"/>
</dbReference>
<evidence type="ECO:0000313" key="2">
    <source>
        <dbReference type="EMBL" id="KAA8520416.1"/>
    </source>
</evidence>
<dbReference type="PANTHER" id="PTHR47481">
    <property type="match status" value="1"/>
</dbReference>
<accession>A0A5J4ZRN7</accession>
<sequence>MTSLSLNVGNFITLKLNPTNYPLWREQALALAESQELLCHLTNEDSAPPKYTIPDSNTIPNAETSAPKITEAYITWRKADRLLRGWIIGTLSEETLGLVVGLETANTVWEALKNAYAEDSQEREFTLRQQVTYIRKEDDKTIGEHIWTFKGLCDSLAAIGKPVLDKEKVFCLLTSLGPQYETFTTTMLKPPRPSYSELVSQLQSLDQRRNWFSNHANAFHALTPQVAFYGQQQQRYQQSFTGYQGNKQKFTSTGRGFQAQQPKYQNRGYSPSPTLSTQQRRPPPPGERRMTPAERDLYREEKCQYCGMVGHIAKICWWVPKRPTQQDDIPQALAALTLDNTIAETEWTSDTGASNHMTGKQGMLTNIRNYSGSDSVLIGDGSALPIFGTTNRTTSDHREAQG</sequence>
<name>A0A5J4ZRN7_9ASTE</name>